<evidence type="ECO:0000313" key="2">
    <source>
        <dbReference type="EMBL" id="KAG9447487.1"/>
    </source>
</evidence>
<feature type="transmembrane region" description="Helical" evidence="1">
    <location>
        <begin position="360"/>
        <end position="382"/>
    </location>
</feature>
<feature type="transmembrane region" description="Helical" evidence="1">
    <location>
        <begin position="292"/>
        <end position="313"/>
    </location>
</feature>
<dbReference type="PANTHER" id="PTHR31168">
    <property type="entry name" value="OS02G0292800 PROTEIN"/>
    <property type="match status" value="1"/>
</dbReference>
<dbReference type="Proteomes" id="UP000825729">
    <property type="component" value="Unassembled WGS sequence"/>
</dbReference>
<dbReference type="InterPro" id="IPR006747">
    <property type="entry name" value="DUF599"/>
</dbReference>
<feature type="transmembrane region" description="Helical" evidence="1">
    <location>
        <begin position="168"/>
        <end position="190"/>
    </location>
</feature>
<proteinExistence type="predicted"/>
<feature type="transmembrane region" description="Helical" evidence="1">
    <location>
        <begin position="28"/>
        <end position="51"/>
    </location>
</feature>
<keyword evidence="1" id="KW-0472">Membrane</keyword>
<dbReference type="PANTHER" id="PTHR31168:SF1">
    <property type="entry name" value="DUF599 FAMILY PROTEIN"/>
    <property type="match status" value="1"/>
</dbReference>
<comment type="caution">
    <text evidence="2">The sequence shown here is derived from an EMBL/GenBank/DDBJ whole genome shotgun (WGS) entry which is preliminary data.</text>
</comment>
<keyword evidence="1" id="KW-0812">Transmembrane</keyword>
<keyword evidence="3" id="KW-1185">Reference proteome</keyword>
<dbReference type="AlphaFoldDB" id="A0AAV7EF77"/>
<keyword evidence="1" id="KW-1133">Transmembrane helix</keyword>
<dbReference type="EMBL" id="JAINDJ010000005">
    <property type="protein sequence ID" value="KAG9447487.1"/>
    <property type="molecule type" value="Genomic_DNA"/>
</dbReference>
<gene>
    <name evidence="2" type="ORF">H6P81_013615</name>
</gene>
<evidence type="ECO:0000313" key="3">
    <source>
        <dbReference type="Proteomes" id="UP000825729"/>
    </source>
</evidence>
<sequence length="408" mass="45317">MVPMEVFGFGLEEWPQLLASSGYCSARFLGIVKLLFMHFLTSVIISATTLATSSHPKKSLLSEGVEKNQFQLAGEAQVIGATNGDPRTLSQQFNVPHFPSFVWMGAKMVKTRIMTTPPLYNLHSTSAGVGSLRGSWAFEERKDPSGVCSGEQRVEADRYIIMAMRKQILDCVLVPLGLLVMTSYHGWLIYRVTKHPTKTVMGINAINRKIWVRTMMEIGLLFGVQDPAKNGVLSVQTLRNNIMASTLLASTAIMLSSLIAMLMTNGGRGTSAVRMQGMVYGDTSQLGSSIKYFAILLCFLVAFLMNVQSIRYYSHASILINVPRKFGSLSSEYVARAVNRGSLFWSLGLRAFYFSFPLFLWIFGPIPMLFSSFVLVFVLYFLDVSFDWGVLNGSNERSVEECNCQSVV</sequence>
<evidence type="ECO:0000256" key="1">
    <source>
        <dbReference type="SAM" id="Phobius"/>
    </source>
</evidence>
<reference evidence="2 3" key="1">
    <citation type="submission" date="2021-07" db="EMBL/GenBank/DDBJ databases">
        <title>The Aristolochia fimbriata genome: insights into angiosperm evolution, floral development and chemical biosynthesis.</title>
        <authorList>
            <person name="Jiao Y."/>
        </authorList>
    </citation>
    <scope>NUCLEOTIDE SEQUENCE [LARGE SCALE GENOMIC DNA]</scope>
    <source>
        <strain evidence="2">IBCAS-2021</strain>
        <tissue evidence="2">Leaf</tissue>
    </source>
</reference>
<organism evidence="2 3">
    <name type="scientific">Aristolochia fimbriata</name>
    <name type="common">White veined hardy Dutchman's pipe vine</name>
    <dbReference type="NCBI Taxonomy" id="158543"/>
    <lineage>
        <taxon>Eukaryota</taxon>
        <taxon>Viridiplantae</taxon>
        <taxon>Streptophyta</taxon>
        <taxon>Embryophyta</taxon>
        <taxon>Tracheophyta</taxon>
        <taxon>Spermatophyta</taxon>
        <taxon>Magnoliopsida</taxon>
        <taxon>Magnoliidae</taxon>
        <taxon>Piperales</taxon>
        <taxon>Aristolochiaceae</taxon>
        <taxon>Aristolochia</taxon>
    </lineage>
</organism>
<protein>
    <submittedName>
        <fullName evidence="2">Uncharacterized protein</fullName>
    </submittedName>
</protein>
<dbReference type="Pfam" id="PF04654">
    <property type="entry name" value="DUF599"/>
    <property type="match status" value="1"/>
</dbReference>
<feature type="transmembrane region" description="Helical" evidence="1">
    <location>
        <begin position="242"/>
        <end position="264"/>
    </location>
</feature>
<accession>A0AAV7EF77</accession>
<name>A0AAV7EF77_ARIFI</name>